<dbReference type="AlphaFoldDB" id="A0A0J6FAZ0"/>
<evidence type="ECO:0000313" key="1">
    <source>
        <dbReference type="EMBL" id="KMM67423.1"/>
    </source>
</evidence>
<evidence type="ECO:0000313" key="2">
    <source>
        <dbReference type="Proteomes" id="UP000054567"/>
    </source>
</evidence>
<dbReference type="VEuPathDB" id="FungiDB:CPAG_03757"/>
<dbReference type="SUPFAM" id="SSF53254">
    <property type="entry name" value="Phosphoglycerate mutase-like"/>
    <property type="match status" value="1"/>
</dbReference>
<dbReference type="InterPro" id="IPR029033">
    <property type="entry name" value="His_PPase_superfam"/>
</dbReference>
<dbReference type="OrthoDB" id="258392at2759"/>
<reference evidence="2" key="3">
    <citation type="journal article" date="2010" name="Genome Res.">
        <title>Population genomic sequencing of Coccidioides fungi reveals recent hybridization and transposon control.</title>
        <authorList>
            <person name="Neafsey D.E."/>
            <person name="Barker B.M."/>
            <person name="Sharpton T.J."/>
            <person name="Stajich J.E."/>
            <person name="Park D.J."/>
            <person name="Whiston E."/>
            <person name="Hung C.-Y."/>
            <person name="McMahan C."/>
            <person name="White J."/>
            <person name="Sykes S."/>
            <person name="Heiman D."/>
            <person name="Young S."/>
            <person name="Zeng Q."/>
            <person name="Abouelleil A."/>
            <person name="Aftuck L."/>
            <person name="Bessette D."/>
            <person name="Brown A."/>
            <person name="FitzGerald M."/>
            <person name="Lui A."/>
            <person name="Macdonald J.P."/>
            <person name="Priest M."/>
            <person name="Orbach M.J."/>
            <person name="Galgiani J.N."/>
            <person name="Kirkland T.N."/>
            <person name="Cole G.T."/>
            <person name="Birren B.W."/>
            <person name="Henn M.R."/>
            <person name="Taylor J.W."/>
            <person name="Rounsley S.D."/>
        </authorList>
    </citation>
    <scope>NUCLEOTIDE SEQUENCE [LARGE SCALE GENOMIC DNA]</scope>
    <source>
        <strain evidence="2">RMSCC 3488</strain>
    </source>
</reference>
<name>A0A0J6FAZ0_COCPO</name>
<gene>
    <name evidence="1" type="ORF">CPAG_03757</name>
</gene>
<dbReference type="EMBL" id="DS268110">
    <property type="protein sequence ID" value="KMM67423.1"/>
    <property type="molecule type" value="Genomic_DNA"/>
</dbReference>
<reference evidence="2" key="2">
    <citation type="journal article" date="2009" name="Genome Res.">
        <title>Comparative genomic analyses of the human fungal pathogens Coccidioides and their relatives.</title>
        <authorList>
            <person name="Sharpton T.J."/>
            <person name="Stajich J.E."/>
            <person name="Rounsley S.D."/>
            <person name="Gardner M.J."/>
            <person name="Wortman J.R."/>
            <person name="Jordar V.S."/>
            <person name="Maiti R."/>
            <person name="Kodira C.D."/>
            <person name="Neafsey D.E."/>
            <person name="Zeng Q."/>
            <person name="Hung C.-Y."/>
            <person name="McMahan C."/>
            <person name="Muszewska A."/>
            <person name="Grynberg M."/>
            <person name="Mandel M.A."/>
            <person name="Kellner E.M."/>
            <person name="Barker B.M."/>
            <person name="Galgiani J.N."/>
            <person name="Orbach M.J."/>
            <person name="Kirkland T.N."/>
            <person name="Cole G.T."/>
            <person name="Henn M.R."/>
            <person name="Birren B.W."/>
            <person name="Taylor J.W."/>
        </authorList>
    </citation>
    <scope>NUCLEOTIDE SEQUENCE [LARGE SCALE GENOMIC DNA]</scope>
    <source>
        <strain evidence="2">RMSCC 3488</strain>
    </source>
</reference>
<organism evidence="1 2">
    <name type="scientific">Coccidioides posadasii RMSCC 3488</name>
    <dbReference type="NCBI Taxonomy" id="454284"/>
    <lineage>
        <taxon>Eukaryota</taxon>
        <taxon>Fungi</taxon>
        <taxon>Dikarya</taxon>
        <taxon>Ascomycota</taxon>
        <taxon>Pezizomycotina</taxon>
        <taxon>Eurotiomycetes</taxon>
        <taxon>Eurotiomycetidae</taxon>
        <taxon>Onygenales</taxon>
        <taxon>Onygenaceae</taxon>
        <taxon>Coccidioides</taxon>
    </lineage>
</organism>
<protein>
    <submittedName>
        <fullName evidence="1">Uncharacterized protein</fullName>
    </submittedName>
</protein>
<dbReference type="Gene3D" id="3.40.50.1240">
    <property type="entry name" value="Phosphoglycerate mutase-like"/>
    <property type="match status" value="1"/>
</dbReference>
<sequence>MKSSRILRLPSSKVSIHRLEMLQSQLFAMQTFAGGNSEKLAWLQGASKCHNAKVSSNNYFISEPYRELLGSTTDFYKSLAPMVKNTFSQDQITYKNAYIIFDLLNVASIHNSSDNFPSSELLTDSTYSRLLELANIHEFNLAYNESEPIRAVSGSVLAGEILTAFKDLIYSKGEATKLNVQFGAYATFLSFFGLTELSKAYNDFNGIPDYASAMAFELVTDSSSSSFPDPSDISVRFLFNNGSIPYGSKPSEFALFNQPKTVLPWSEFSALMEKISLSSKKEWCKACGSKSGECAPNRLGAEPETPQDRRSAHDPGGCLLGARTTMGAILCCPGPLYAGSGGFRFGAKIPKWFRSMEGGGRRKVE</sequence>
<proteinExistence type="predicted"/>
<dbReference type="Proteomes" id="UP000054567">
    <property type="component" value="Unassembled WGS sequence"/>
</dbReference>
<reference evidence="1 2" key="1">
    <citation type="submission" date="2007-06" db="EMBL/GenBank/DDBJ databases">
        <title>The Genome Sequence of Coccidioides posadasii RMSCC_3488.</title>
        <authorList>
            <consortium name="Coccidioides Genome Resources Consortium"/>
            <consortium name="The Broad Institute Genome Sequencing Platform"/>
            <person name="Henn M.R."/>
            <person name="Sykes S."/>
            <person name="Young S."/>
            <person name="Jaffe D."/>
            <person name="Berlin A."/>
            <person name="Alvarez P."/>
            <person name="Butler J."/>
            <person name="Gnerre S."/>
            <person name="Grabherr M."/>
            <person name="Mauceli E."/>
            <person name="Brockman W."/>
            <person name="Kodira C."/>
            <person name="Alvarado L."/>
            <person name="Zeng Q."/>
            <person name="Crawford M."/>
            <person name="Antoine C."/>
            <person name="Devon K."/>
            <person name="Galgiani J."/>
            <person name="Orsborn K."/>
            <person name="Lewis M.L."/>
            <person name="Nusbaum C."/>
            <person name="Galagan J."/>
            <person name="Birren B."/>
        </authorList>
    </citation>
    <scope>NUCLEOTIDE SEQUENCE [LARGE SCALE GENOMIC DNA]</scope>
    <source>
        <strain evidence="1 2">RMSCC 3488</strain>
    </source>
</reference>
<accession>A0A0J6FAZ0</accession>